<proteinExistence type="inferred from homology"/>
<sequence>MKVAVLGAGAMGLRYGLLLQSAGTDVDFVEPWDKNYNKVKEQGGVFVARNGSDRHLVHVNMFKPEEYNESPDLVILFVKQMDNEKTLEASKHFLNQNTYVLTNQNGMGAVDVISKYVPRQHIIAGTAFAASILNGPGDVNVMGERGSGQVHLVNVTEQPDDFTNQVVDEFDKAGMNPSLSENYKGTLWQKLLLNSVVNTLCTLMDITMGEYQTFSEADELTSELVNEAYEVADADGVKMLKSADEMTKVIADENRRLKDHRPSMYQDMSHNRPTEVDYINGYIVKKATEHGLTAPHHEMLVKLVHLSEQMKA</sequence>
<evidence type="ECO:0000256" key="4">
    <source>
        <dbReference type="ARBA" id="ARBA00013014"/>
    </source>
</evidence>
<dbReference type="GO" id="GO:0008677">
    <property type="term" value="F:2-dehydropantoate 2-reductase activity"/>
    <property type="evidence" value="ECO:0007669"/>
    <property type="project" value="UniProtKB-EC"/>
</dbReference>
<evidence type="ECO:0000313" key="15">
    <source>
        <dbReference type="Proteomes" id="UP000831181"/>
    </source>
</evidence>
<dbReference type="GO" id="GO:0050661">
    <property type="term" value="F:NADP binding"/>
    <property type="evidence" value="ECO:0007669"/>
    <property type="project" value="TreeGrafter"/>
</dbReference>
<dbReference type="NCBIfam" id="TIGR00745">
    <property type="entry name" value="apbA_panE"/>
    <property type="match status" value="1"/>
</dbReference>
<evidence type="ECO:0000256" key="7">
    <source>
        <dbReference type="ARBA" id="ARBA00022857"/>
    </source>
</evidence>
<evidence type="ECO:0000259" key="13">
    <source>
        <dbReference type="Pfam" id="PF08546"/>
    </source>
</evidence>
<evidence type="ECO:0000256" key="6">
    <source>
        <dbReference type="ARBA" id="ARBA00022655"/>
    </source>
</evidence>
<evidence type="ECO:0000256" key="3">
    <source>
        <dbReference type="ARBA" id="ARBA00007870"/>
    </source>
</evidence>
<evidence type="ECO:0000256" key="1">
    <source>
        <dbReference type="ARBA" id="ARBA00002919"/>
    </source>
</evidence>
<dbReference type="SUPFAM" id="SSF51735">
    <property type="entry name" value="NAD(P)-binding Rossmann-fold domains"/>
    <property type="match status" value="1"/>
</dbReference>
<dbReference type="PANTHER" id="PTHR43765">
    <property type="entry name" value="2-DEHYDROPANTOATE 2-REDUCTASE-RELATED"/>
    <property type="match status" value="1"/>
</dbReference>
<gene>
    <name evidence="14" type="ORF">MOO44_01580</name>
</gene>
<keyword evidence="15" id="KW-1185">Reference proteome</keyword>
<dbReference type="InterPro" id="IPR013332">
    <property type="entry name" value="KPR_N"/>
</dbReference>
<keyword evidence="7 11" id="KW-0521">NADP</keyword>
<evidence type="ECO:0000313" key="14">
    <source>
        <dbReference type="EMBL" id="UQS86038.1"/>
    </source>
</evidence>
<dbReference type="InterPro" id="IPR013752">
    <property type="entry name" value="KPA_reductase"/>
</dbReference>
<evidence type="ECO:0000256" key="9">
    <source>
        <dbReference type="ARBA" id="ARBA00032024"/>
    </source>
</evidence>
<dbReference type="InterPro" id="IPR013328">
    <property type="entry name" value="6PGD_dom2"/>
</dbReference>
<feature type="domain" description="Ketopantoate reductase N-terminal" evidence="12">
    <location>
        <begin position="3"/>
        <end position="145"/>
    </location>
</feature>
<evidence type="ECO:0000256" key="2">
    <source>
        <dbReference type="ARBA" id="ARBA00004994"/>
    </source>
</evidence>
<dbReference type="Proteomes" id="UP000831181">
    <property type="component" value="Plasmid p1unnamed"/>
</dbReference>
<evidence type="ECO:0000256" key="8">
    <source>
        <dbReference type="ARBA" id="ARBA00023002"/>
    </source>
</evidence>
<dbReference type="RefSeq" id="WP_260115846.1">
    <property type="nucleotide sequence ID" value="NZ_CP093360.1"/>
</dbReference>
<dbReference type="GO" id="GO:0005737">
    <property type="term" value="C:cytoplasm"/>
    <property type="evidence" value="ECO:0007669"/>
    <property type="project" value="TreeGrafter"/>
</dbReference>
<comment type="function">
    <text evidence="1 11">Catalyzes the NADPH-dependent reduction of ketopantoate into pantoic acid.</text>
</comment>
<dbReference type="Gene3D" id="3.40.50.720">
    <property type="entry name" value="NAD(P)-binding Rossmann-like Domain"/>
    <property type="match status" value="1"/>
</dbReference>
<evidence type="ECO:0000259" key="12">
    <source>
        <dbReference type="Pfam" id="PF02558"/>
    </source>
</evidence>
<feature type="domain" description="Ketopantoate reductase C-terminal" evidence="13">
    <location>
        <begin position="183"/>
        <end position="306"/>
    </location>
</feature>
<dbReference type="KEGG" id="lbe:MOO44_01580"/>
<accession>A0A976X4L4</accession>
<evidence type="ECO:0000256" key="5">
    <source>
        <dbReference type="ARBA" id="ARBA00019465"/>
    </source>
</evidence>
<evidence type="ECO:0000256" key="10">
    <source>
        <dbReference type="ARBA" id="ARBA00048793"/>
    </source>
</evidence>
<dbReference type="FunFam" id="1.10.1040.10:FF:000017">
    <property type="entry name" value="2-dehydropantoate 2-reductase"/>
    <property type="match status" value="1"/>
</dbReference>
<dbReference type="Pfam" id="PF02558">
    <property type="entry name" value="ApbA"/>
    <property type="match status" value="1"/>
</dbReference>
<dbReference type="InterPro" id="IPR050838">
    <property type="entry name" value="Ketopantoate_reductase"/>
</dbReference>
<organism evidence="14 15">
    <name type="scientific">Nicoliella spurrieriana</name>
    <dbReference type="NCBI Taxonomy" id="2925830"/>
    <lineage>
        <taxon>Bacteria</taxon>
        <taxon>Bacillati</taxon>
        <taxon>Bacillota</taxon>
        <taxon>Bacilli</taxon>
        <taxon>Lactobacillales</taxon>
        <taxon>Lactobacillaceae</taxon>
        <taxon>Nicoliella</taxon>
    </lineage>
</organism>
<keyword evidence="6 11" id="KW-0566">Pantothenate biosynthesis</keyword>
<keyword evidence="14" id="KW-0614">Plasmid</keyword>
<geneLocation type="plasmid" evidence="14 15">
    <name>p1unnamed</name>
</geneLocation>
<dbReference type="InterPro" id="IPR008927">
    <property type="entry name" value="6-PGluconate_DH-like_C_sf"/>
</dbReference>
<dbReference type="EC" id="1.1.1.169" evidence="4 11"/>
<keyword evidence="8 11" id="KW-0560">Oxidoreductase</keyword>
<dbReference type="InterPro" id="IPR003710">
    <property type="entry name" value="ApbA"/>
</dbReference>
<dbReference type="InterPro" id="IPR036291">
    <property type="entry name" value="NAD(P)-bd_dom_sf"/>
</dbReference>
<name>A0A976X4L4_9LACO</name>
<comment type="pathway">
    <text evidence="2 11">Cofactor biosynthesis; (R)-pantothenate biosynthesis; (R)-pantoate from 3-methyl-2-oxobutanoate: step 2/2.</text>
</comment>
<dbReference type="EMBL" id="CP093360">
    <property type="protein sequence ID" value="UQS86038.1"/>
    <property type="molecule type" value="Genomic_DNA"/>
</dbReference>
<comment type="catalytic activity">
    <reaction evidence="10 11">
        <text>(R)-pantoate + NADP(+) = 2-dehydropantoate + NADPH + H(+)</text>
        <dbReference type="Rhea" id="RHEA:16233"/>
        <dbReference type="ChEBI" id="CHEBI:11561"/>
        <dbReference type="ChEBI" id="CHEBI:15378"/>
        <dbReference type="ChEBI" id="CHEBI:15980"/>
        <dbReference type="ChEBI" id="CHEBI:57783"/>
        <dbReference type="ChEBI" id="CHEBI:58349"/>
        <dbReference type="EC" id="1.1.1.169"/>
    </reaction>
</comment>
<dbReference type="Gene3D" id="1.10.1040.10">
    <property type="entry name" value="N-(1-d-carboxylethyl)-l-norvaline Dehydrogenase, domain 2"/>
    <property type="match status" value="1"/>
</dbReference>
<dbReference type="GO" id="GO:0015940">
    <property type="term" value="P:pantothenate biosynthetic process"/>
    <property type="evidence" value="ECO:0007669"/>
    <property type="project" value="UniProtKB-KW"/>
</dbReference>
<comment type="similarity">
    <text evidence="3 11">Belongs to the ketopantoate reductase family.</text>
</comment>
<evidence type="ECO:0000256" key="11">
    <source>
        <dbReference type="RuleBase" id="RU362068"/>
    </source>
</evidence>
<dbReference type="PANTHER" id="PTHR43765:SF2">
    <property type="entry name" value="2-DEHYDROPANTOATE 2-REDUCTASE"/>
    <property type="match status" value="1"/>
</dbReference>
<dbReference type="AlphaFoldDB" id="A0A976X4L4"/>
<dbReference type="Pfam" id="PF08546">
    <property type="entry name" value="ApbA_C"/>
    <property type="match status" value="1"/>
</dbReference>
<dbReference type="SUPFAM" id="SSF48179">
    <property type="entry name" value="6-phosphogluconate dehydrogenase C-terminal domain-like"/>
    <property type="match status" value="1"/>
</dbReference>
<reference evidence="14" key="1">
    <citation type="journal article" date="2022" name="Int. J. Syst. Evol. Microbiol.">
        <title>Apilactobacillus apisilvae sp. nov., Nicolia spurrieriana gen. nov. sp. nov., Bombilactobacillus folatiphilus sp. nov. and Bombilactobacillus thymidiniphilus sp. nov., four new lactic acid bacterial isolates from stingless bees Tetragonula carbonaria and Austroplebeia australis.</title>
        <authorList>
            <person name="Oliphant S.A."/>
            <person name="Watson-Haigh N.S."/>
            <person name="Sumby K.M."/>
            <person name="Gardner J."/>
            <person name="Groom S."/>
            <person name="Jiranek V."/>
        </authorList>
    </citation>
    <scope>NUCLEOTIDE SEQUENCE</scope>
    <source>
        <strain evidence="14">SGEP1_A5</strain>
    </source>
</reference>
<protein>
    <recommendedName>
        <fullName evidence="5 11">2-dehydropantoate 2-reductase</fullName>
        <ecNumber evidence="4 11">1.1.1.169</ecNumber>
    </recommendedName>
    <alternativeName>
        <fullName evidence="9 11">Ketopantoate reductase</fullName>
    </alternativeName>
</protein>